<dbReference type="Proteomes" id="UP000532247">
    <property type="component" value="Unassembled WGS sequence"/>
</dbReference>
<sequence length="225" mass="26442">MITINEVTEINVAKKYGLYWSKSICVDDPKINGLYVYQPTSLPFEPFYEISQKLEQLNNHIFLQLCATTNRFEYAQDATSNSNYTQIEWSLYKEVADQNLESWDYNLKVLSLVNPIILISTFLEWALKRLLLVCCDVHKFKAPKGKSNIDAMLEEIINKLGLQVEIPQSFQEKLDSYRFIRNKFAHGEWDQIGTLQDQDVKEYLVHIEKLFKVLEAQIIHKKYTY</sequence>
<gene>
    <name evidence="1" type="ORF">F0254_26130</name>
</gene>
<dbReference type="EMBL" id="VTYF01000049">
    <property type="protein sequence ID" value="NOI12257.1"/>
    <property type="molecule type" value="Genomic_DNA"/>
</dbReference>
<comment type="caution">
    <text evidence="1">The sequence shown here is derived from an EMBL/GenBank/DDBJ whole genome shotgun (WGS) entry which is preliminary data.</text>
</comment>
<dbReference type="AlphaFoldDB" id="A0A7Y4B7Q5"/>
<evidence type="ECO:0000313" key="1">
    <source>
        <dbReference type="EMBL" id="NOI12257.1"/>
    </source>
</evidence>
<reference evidence="1 2" key="1">
    <citation type="submission" date="2019-09" db="EMBL/GenBank/DDBJ databases">
        <title>Draft genome sequencing and comparative genomics of hatchery-associated Vibrios.</title>
        <authorList>
            <person name="Kehlet-Delgado H."/>
            <person name="Mueller R.S."/>
        </authorList>
    </citation>
    <scope>NUCLEOTIDE SEQUENCE [LARGE SCALE GENOMIC DNA]</scope>
    <source>
        <strain evidence="1 2">081416A</strain>
    </source>
</reference>
<organism evidence="1 2">
    <name type="scientific">Vibrio alginolyticus</name>
    <dbReference type="NCBI Taxonomy" id="663"/>
    <lineage>
        <taxon>Bacteria</taxon>
        <taxon>Pseudomonadati</taxon>
        <taxon>Pseudomonadota</taxon>
        <taxon>Gammaproteobacteria</taxon>
        <taxon>Vibrionales</taxon>
        <taxon>Vibrionaceae</taxon>
        <taxon>Vibrio</taxon>
    </lineage>
</organism>
<accession>A0A7Y4B7Q5</accession>
<proteinExistence type="predicted"/>
<dbReference type="RefSeq" id="WP_064355028.1">
    <property type="nucleotide sequence ID" value="NZ_AP023187.1"/>
</dbReference>
<protein>
    <submittedName>
        <fullName evidence="1">Uncharacterized protein</fullName>
    </submittedName>
</protein>
<evidence type="ECO:0000313" key="2">
    <source>
        <dbReference type="Proteomes" id="UP000532247"/>
    </source>
</evidence>
<name>A0A7Y4B7Q5_VIBAL</name>